<protein>
    <submittedName>
        <fullName evidence="1">Uncharacterized protein</fullName>
    </submittedName>
</protein>
<gene>
    <name evidence="1" type="ORF">LITE_LOCUS46446</name>
</gene>
<accession>A0AAV0R7D8</accession>
<name>A0AAV0R7D8_9ROSI</name>
<comment type="caution">
    <text evidence="1">The sequence shown here is derived from an EMBL/GenBank/DDBJ whole genome shotgun (WGS) entry which is preliminary data.</text>
</comment>
<sequence>MVCLAYHAPILPFSIATAHSLTTTVRKTLRFLRIRPTSAHHQRCNHQPVHFFEFPQVIFPCSNFFSRRLVPCSASVPLQTLLYVFPSLQLHFPSVFPTQLFILGQFLHTFDFGLKFVLLPHR</sequence>
<dbReference type="Proteomes" id="UP001154282">
    <property type="component" value="Unassembled WGS sequence"/>
</dbReference>
<reference evidence="1" key="1">
    <citation type="submission" date="2022-08" db="EMBL/GenBank/DDBJ databases">
        <authorList>
            <person name="Gutierrez-Valencia J."/>
        </authorList>
    </citation>
    <scope>NUCLEOTIDE SEQUENCE</scope>
</reference>
<keyword evidence="2" id="KW-1185">Reference proteome</keyword>
<organism evidence="1 2">
    <name type="scientific">Linum tenue</name>
    <dbReference type="NCBI Taxonomy" id="586396"/>
    <lineage>
        <taxon>Eukaryota</taxon>
        <taxon>Viridiplantae</taxon>
        <taxon>Streptophyta</taxon>
        <taxon>Embryophyta</taxon>
        <taxon>Tracheophyta</taxon>
        <taxon>Spermatophyta</taxon>
        <taxon>Magnoliopsida</taxon>
        <taxon>eudicotyledons</taxon>
        <taxon>Gunneridae</taxon>
        <taxon>Pentapetalae</taxon>
        <taxon>rosids</taxon>
        <taxon>fabids</taxon>
        <taxon>Malpighiales</taxon>
        <taxon>Linaceae</taxon>
        <taxon>Linum</taxon>
    </lineage>
</organism>
<proteinExistence type="predicted"/>
<evidence type="ECO:0000313" key="1">
    <source>
        <dbReference type="EMBL" id="CAI0552489.1"/>
    </source>
</evidence>
<evidence type="ECO:0000313" key="2">
    <source>
        <dbReference type="Proteomes" id="UP001154282"/>
    </source>
</evidence>
<dbReference type="AlphaFoldDB" id="A0AAV0R7D8"/>
<dbReference type="EMBL" id="CAMGYJ010000010">
    <property type="protein sequence ID" value="CAI0552489.1"/>
    <property type="molecule type" value="Genomic_DNA"/>
</dbReference>